<evidence type="ECO:0000313" key="3">
    <source>
        <dbReference type="Proteomes" id="UP000195062"/>
    </source>
</evidence>
<organism evidence="2 3">
    <name type="scientific">Clavibacter michiganensis subsp. michiganensis</name>
    <dbReference type="NCBI Taxonomy" id="33013"/>
    <lineage>
        <taxon>Bacteria</taxon>
        <taxon>Bacillati</taxon>
        <taxon>Actinomycetota</taxon>
        <taxon>Actinomycetes</taxon>
        <taxon>Micrococcales</taxon>
        <taxon>Microbacteriaceae</taxon>
        <taxon>Clavibacter</taxon>
    </lineage>
</organism>
<evidence type="ECO:0000256" key="1">
    <source>
        <dbReference type="SAM" id="MobiDB-lite"/>
    </source>
</evidence>
<name>A0A251XN20_CLAMM</name>
<evidence type="ECO:0000313" key="2">
    <source>
        <dbReference type="EMBL" id="OUE04894.1"/>
    </source>
</evidence>
<feature type="compositionally biased region" description="Polar residues" evidence="1">
    <location>
        <begin position="49"/>
        <end position="58"/>
    </location>
</feature>
<gene>
    <name evidence="2" type="ORF">CMMCAS07_08090</name>
</gene>
<keyword evidence="3" id="KW-1185">Reference proteome</keyword>
<feature type="compositionally biased region" description="Low complexity" evidence="1">
    <location>
        <begin position="158"/>
        <end position="167"/>
    </location>
</feature>
<feature type="compositionally biased region" description="Low complexity" evidence="1">
    <location>
        <begin position="74"/>
        <end position="89"/>
    </location>
</feature>
<feature type="region of interest" description="Disordered" evidence="1">
    <location>
        <begin position="1"/>
        <end position="227"/>
    </location>
</feature>
<proteinExistence type="predicted"/>
<feature type="compositionally biased region" description="Basic residues" evidence="1">
    <location>
        <begin position="204"/>
        <end position="217"/>
    </location>
</feature>
<dbReference type="EMBL" id="MDHH01000001">
    <property type="protein sequence ID" value="OUE04894.1"/>
    <property type="molecule type" value="Genomic_DNA"/>
</dbReference>
<dbReference type="Proteomes" id="UP000195062">
    <property type="component" value="Unassembled WGS sequence"/>
</dbReference>
<comment type="caution">
    <text evidence="2">The sequence shown here is derived from an EMBL/GenBank/DDBJ whole genome shotgun (WGS) entry which is preliminary data.</text>
</comment>
<protein>
    <submittedName>
        <fullName evidence="2">Uncharacterized protein</fullName>
    </submittedName>
</protein>
<dbReference type="AlphaFoldDB" id="A0A251XN20"/>
<accession>A0A251XN20</accession>
<sequence length="252" mass="26878">MVARDELGRPVVPPECRRSPSRGAPSGAIGSSRDPGAATAPSGVRPRSWISSQVSAPSTRRDPCRITRSSPGQAARTPAARSRPSSRPTRSARTRPRAPLPAARCASSMSRWPGMACTGTAPARTSAHHAMRKAAPSASCRRIRSPGRTPDAARPRATRSTSASSSAWVQRPPTPTRAVRSGTRAALRRRMPSSRASGSCPPPGHRRPSRRPSRRIRDRAPDPGAPRARARACVGVLLMPWTDLVAARQRAI</sequence>
<reference evidence="2 3" key="1">
    <citation type="submission" date="2016-08" db="EMBL/GenBank/DDBJ databases">
        <title>Genome sequence of Clavibacter michiganensis subsp. michiganensis strain CASJ007.</title>
        <authorList>
            <person name="Thapa S.P."/>
            <person name="Coaker G."/>
        </authorList>
    </citation>
    <scope>NUCLEOTIDE SEQUENCE [LARGE SCALE GENOMIC DNA]</scope>
    <source>
        <strain evidence="2">CASJ007</strain>
    </source>
</reference>